<dbReference type="PROSITE" id="PS51755">
    <property type="entry name" value="OMPR_PHOB"/>
    <property type="match status" value="1"/>
</dbReference>
<dbReference type="Pfam" id="PF00072">
    <property type="entry name" value="Response_reg"/>
    <property type="match status" value="1"/>
</dbReference>
<feature type="DNA-binding region" description="OmpR/PhoB-type" evidence="7">
    <location>
        <begin position="125"/>
        <end position="226"/>
    </location>
</feature>
<dbReference type="Gene3D" id="3.40.50.2300">
    <property type="match status" value="1"/>
</dbReference>
<dbReference type="SMART" id="SM00862">
    <property type="entry name" value="Trans_reg_C"/>
    <property type="match status" value="1"/>
</dbReference>
<dbReference type="InterPro" id="IPR039420">
    <property type="entry name" value="WalR-like"/>
</dbReference>
<keyword evidence="3" id="KW-0805">Transcription regulation</keyword>
<dbReference type="InterPro" id="IPR036388">
    <property type="entry name" value="WH-like_DNA-bd_sf"/>
</dbReference>
<feature type="domain" description="OmpR/PhoB-type" evidence="9">
    <location>
        <begin position="125"/>
        <end position="226"/>
    </location>
</feature>
<dbReference type="Pfam" id="PF00486">
    <property type="entry name" value="Trans_reg_C"/>
    <property type="match status" value="1"/>
</dbReference>
<evidence type="ECO:0000259" key="8">
    <source>
        <dbReference type="PROSITE" id="PS50110"/>
    </source>
</evidence>
<dbReference type="PROSITE" id="PS50110">
    <property type="entry name" value="RESPONSE_REGULATORY"/>
    <property type="match status" value="1"/>
</dbReference>
<dbReference type="SMART" id="SM00448">
    <property type="entry name" value="REC"/>
    <property type="match status" value="1"/>
</dbReference>
<name>A0ABW0LMR8_9BACI</name>
<dbReference type="RefSeq" id="WP_382355679.1">
    <property type="nucleotide sequence ID" value="NZ_JBHSMC010000044.1"/>
</dbReference>
<dbReference type="SUPFAM" id="SSF52172">
    <property type="entry name" value="CheY-like"/>
    <property type="match status" value="1"/>
</dbReference>
<dbReference type="Gene3D" id="1.10.10.10">
    <property type="entry name" value="Winged helix-like DNA-binding domain superfamily/Winged helix DNA-binding domain"/>
    <property type="match status" value="1"/>
</dbReference>
<keyword evidence="11" id="KW-1185">Reference proteome</keyword>
<keyword evidence="4 7" id="KW-0238">DNA-binding</keyword>
<evidence type="ECO:0000313" key="11">
    <source>
        <dbReference type="Proteomes" id="UP001596147"/>
    </source>
</evidence>
<dbReference type="Proteomes" id="UP001596147">
    <property type="component" value="Unassembled WGS sequence"/>
</dbReference>
<keyword evidence="2" id="KW-0902">Two-component regulatory system</keyword>
<comment type="caution">
    <text evidence="10">The sequence shown here is derived from an EMBL/GenBank/DDBJ whole genome shotgun (WGS) entry which is preliminary data.</text>
</comment>
<dbReference type="PANTHER" id="PTHR48111:SF54">
    <property type="entry name" value="STAGE 0 SPORULATION PROTEIN A HOMOLOG"/>
    <property type="match status" value="1"/>
</dbReference>
<evidence type="ECO:0000256" key="2">
    <source>
        <dbReference type="ARBA" id="ARBA00023012"/>
    </source>
</evidence>
<dbReference type="CDD" id="cd00383">
    <property type="entry name" value="trans_reg_C"/>
    <property type="match status" value="1"/>
</dbReference>
<evidence type="ECO:0000256" key="6">
    <source>
        <dbReference type="PROSITE-ProRule" id="PRU00169"/>
    </source>
</evidence>
<feature type="modified residue" description="4-aspartylphosphate" evidence="6">
    <location>
        <position position="53"/>
    </location>
</feature>
<evidence type="ECO:0000256" key="3">
    <source>
        <dbReference type="ARBA" id="ARBA00023015"/>
    </source>
</evidence>
<sequence>MEKILIVEDEENIRGFILINLKRHGYQVVEASSGEEALAILQNTPDISLVLLDIMLPGIDGFQVCKEIRQKNENIGIIMLTAKTTETDKVDGLLSGADDYISKPFSPNELVARIKTLMRRIIHHHNPVEVKETGIRLDRQNRCVYKNGKKIELSPTEYAILSILDLANGDAINRNDILDEVWGLDFPGDSKIVDVNIRRIRQKLEDDASNPAYIQTVWGFGYKWVKQ</sequence>
<keyword evidence="1 6" id="KW-0597">Phosphoprotein</keyword>
<dbReference type="InterPro" id="IPR001789">
    <property type="entry name" value="Sig_transdc_resp-reg_receiver"/>
</dbReference>
<gene>
    <name evidence="10" type="ORF">ACFPM4_19780</name>
</gene>
<accession>A0ABW0LMR8</accession>
<dbReference type="EMBL" id="JBHSMC010000044">
    <property type="protein sequence ID" value="MFC5466969.1"/>
    <property type="molecule type" value="Genomic_DNA"/>
</dbReference>
<dbReference type="Gene3D" id="6.10.250.690">
    <property type="match status" value="1"/>
</dbReference>
<evidence type="ECO:0000256" key="1">
    <source>
        <dbReference type="ARBA" id="ARBA00022553"/>
    </source>
</evidence>
<keyword evidence="5" id="KW-0804">Transcription</keyword>
<evidence type="ECO:0000259" key="9">
    <source>
        <dbReference type="PROSITE" id="PS51755"/>
    </source>
</evidence>
<evidence type="ECO:0000256" key="4">
    <source>
        <dbReference type="ARBA" id="ARBA00023125"/>
    </source>
</evidence>
<dbReference type="CDD" id="cd17574">
    <property type="entry name" value="REC_OmpR"/>
    <property type="match status" value="1"/>
</dbReference>
<evidence type="ECO:0000256" key="7">
    <source>
        <dbReference type="PROSITE-ProRule" id="PRU01091"/>
    </source>
</evidence>
<feature type="domain" description="Response regulatory" evidence="8">
    <location>
        <begin position="3"/>
        <end position="118"/>
    </location>
</feature>
<protein>
    <submittedName>
        <fullName evidence="10">Response regulator transcription factor</fullName>
    </submittedName>
</protein>
<evidence type="ECO:0000313" key="10">
    <source>
        <dbReference type="EMBL" id="MFC5466969.1"/>
    </source>
</evidence>
<proteinExistence type="predicted"/>
<evidence type="ECO:0000256" key="5">
    <source>
        <dbReference type="ARBA" id="ARBA00023163"/>
    </source>
</evidence>
<dbReference type="InterPro" id="IPR011006">
    <property type="entry name" value="CheY-like_superfamily"/>
</dbReference>
<dbReference type="InterPro" id="IPR001867">
    <property type="entry name" value="OmpR/PhoB-type_DNA-bd"/>
</dbReference>
<organism evidence="10 11">
    <name type="scientific">Lederbergia graminis</name>
    <dbReference type="NCBI Taxonomy" id="735518"/>
    <lineage>
        <taxon>Bacteria</taxon>
        <taxon>Bacillati</taxon>
        <taxon>Bacillota</taxon>
        <taxon>Bacilli</taxon>
        <taxon>Bacillales</taxon>
        <taxon>Bacillaceae</taxon>
        <taxon>Lederbergia</taxon>
    </lineage>
</organism>
<reference evidence="11" key="1">
    <citation type="journal article" date="2019" name="Int. J. Syst. Evol. Microbiol.">
        <title>The Global Catalogue of Microorganisms (GCM) 10K type strain sequencing project: providing services to taxonomists for standard genome sequencing and annotation.</title>
        <authorList>
            <consortium name="The Broad Institute Genomics Platform"/>
            <consortium name="The Broad Institute Genome Sequencing Center for Infectious Disease"/>
            <person name="Wu L."/>
            <person name="Ma J."/>
        </authorList>
    </citation>
    <scope>NUCLEOTIDE SEQUENCE [LARGE SCALE GENOMIC DNA]</scope>
    <source>
        <strain evidence="11">CGMCC 1.12237</strain>
    </source>
</reference>
<dbReference type="PANTHER" id="PTHR48111">
    <property type="entry name" value="REGULATOR OF RPOS"/>
    <property type="match status" value="1"/>
</dbReference>